<proteinExistence type="predicted"/>
<gene>
    <name evidence="1" type="ORF">H0264_10700</name>
</gene>
<keyword evidence="2" id="KW-1185">Reference proteome</keyword>
<dbReference type="AlphaFoldDB" id="A0A7D6VH36"/>
<dbReference type="EMBL" id="CP059399">
    <property type="protein sequence ID" value="QLY32655.1"/>
    <property type="molecule type" value="Genomic_DNA"/>
</dbReference>
<accession>A0A7D6VH36</accession>
<dbReference type="KEGG" id="nhu:H0264_10700"/>
<dbReference type="PANTHER" id="PTHR33361">
    <property type="entry name" value="GLR0591 PROTEIN"/>
    <property type="match status" value="1"/>
</dbReference>
<name>A0A7D6VH36_9NOCA</name>
<protein>
    <submittedName>
        <fullName evidence="1">DUF885 domain-containing protein</fullName>
    </submittedName>
</protein>
<dbReference type="PANTHER" id="PTHR33361:SF2">
    <property type="entry name" value="DUF885 DOMAIN-CONTAINING PROTEIN"/>
    <property type="match status" value="1"/>
</dbReference>
<evidence type="ECO:0000313" key="1">
    <source>
        <dbReference type="EMBL" id="QLY32655.1"/>
    </source>
</evidence>
<evidence type="ECO:0000313" key="2">
    <source>
        <dbReference type="Proteomes" id="UP000515512"/>
    </source>
</evidence>
<dbReference type="InterPro" id="IPR010281">
    <property type="entry name" value="DUF885"/>
</dbReference>
<dbReference type="Pfam" id="PF05960">
    <property type="entry name" value="DUF885"/>
    <property type="match status" value="1"/>
</dbReference>
<sequence length="562" mass="62744">MMVRMDAHEELIALADRYWDTMLESAPSEATLLGDRRFDDRIEDLSEEAEQRLLGNWRGLLAEVEALDPERLTAEDRVTRSLLRTELSSAVDTLEWRPVELASDQMTGVHAGMLTMAPQLNAPEPENALRLVRRYRQFGELMTQATQRFRAGLAAGRTPARIAIQRSLNQLDGYLASDLAGDPFATFPGPVDWDGEKAWRADLSDVVRDVIRPAFAAYRDVLANDLLPAARSDEQPGLCWLGEDGADIYRRLLKHHTTLPDLGAEEIHQLGLDELAGLRAEYAEVGGRLFGLTELTEIFTRLREDSALRYGDGEEIMTDARRYLASAQAEMGNWFGRLPRQSCDILPVPEFLAADAPAAYYFPPAADGSRPGAYYVNTHEPKGKNRYETASVAYHEAIPGHHLQLTIANELDHLPRFQRMSFSNTAFVEGWALYTERLADEMGLYPDDLARIGMLAADSWRSCRLVVDTGLHAKGWSRQQAVDFMVANAPVSVAEIMTEVDRYIAMPGQAVAYKVGQLEIRRQRASAEQRLGDAFDIKRFHDVVLGSGSVSLPVLRELAATL</sequence>
<dbReference type="Proteomes" id="UP000515512">
    <property type="component" value="Chromosome"/>
</dbReference>
<reference evidence="1 2" key="1">
    <citation type="submission" date="2020-07" db="EMBL/GenBank/DDBJ databases">
        <authorList>
            <person name="Zhuang K."/>
            <person name="Ran Y."/>
        </authorList>
    </citation>
    <scope>NUCLEOTIDE SEQUENCE [LARGE SCALE GENOMIC DNA]</scope>
    <source>
        <strain evidence="1 2">WCH-YHL-001</strain>
    </source>
</reference>
<organism evidence="1 2">
    <name type="scientific">Nocardia huaxiensis</name>
    <dbReference type="NCBI Taxonomy" id="2755382"/>
    <lineage>
        <taxon>Bacteria</taxon>
        <taxon>Bacillati</taxon>
        <taxon>Actinomycetota</taxon>
        <taxon>Actinomycetes</taxon>
        <taxon>Mycobacteriales</taxon>
        <taxon>Nocardiaceae</taxon>
        <taxon>Nocardia</taxon>
    </lineage>
</organism>